<evidence type="ECO:0000313" key="3">
    <source>
        <dbReference type="EMBL" id="MBB6570225.1"/>
    </source>
</evidence>
<gene>
    <name evidence="3" type="ORF">HNR71_005862</name>
    <name evidence="4" type="ORF">HPO96_37320</name>
</gene>
<feature type="coiled-coil region" evidence="1">
    <location>
        <begin position="172"/>
        <end position="231"/>
    </location>
</feature>
<name>A0A7Y4L7R0_9ACTN</name>
<dbReference type="RefSeq" id="WP_171679220.1">
    <property type="nucleotide sequence ID" value="NZ_BAAAGT010000020.1"/>
</dbReference>
<dbReference type="EMBL" id="JABJRC010000019">
    <property type="protein sequence ID" value="NOL45922.1"/>
    <property type="molecule type" value="Genomic_DNA"/>
</dbReference>
<evidence type="ECO:0000313" key="6">
    <source>
        <dbReference type="Proteomes" id="UP000553957"/>
    </source>
</evidence>
<organism evidence="4 5">
    <name type="scientific">Kribbella sandramycini</name>
    <dbReference type="NCBI Taxonomy" id="60450"/>
    <lineage>
        <taxon>Bacteria</taxon>
        <taxon>Bacillati</taxon>
        <taxon>Actinomycetota</taxon>
        <taxon>Actinomycetes</taxon>
        <taxon>Propionibacteriales</taxon>
        <taxon>Kribbellaceae</taxon>
        <taxon>Kribbella</taxon>
    </lineage>
</organism>
<dbReference type="AlphaFoldDB" id="A0A7Y4L7R0"/>
<dbReference type="EMBL" id="JACHKF010000001">
    <property type="protein sequence ID" value="MBB6570225.1"/>
    <property type="molecule type" value="Genomic_DNA"/>
</dbReference>
<evidence type="ECO:0000313" key="4">
    <source>
        <dbReference type="EMBL" id="NOL45922.1"/>
    </source>
</evidence>
<evidence type="ECO:0000313" key="5">
    <source>
        <dbReference type="Proteomes" id="UP000534306"/>
    </source>
</evidence>
<sequence>MRLNELVRSLLPEGGTVVDRTASEHAWPPLMKVIDAKPATPADDLLTAVTVDADGLAELPTVLADAAPGEGLLVLLPWPAHQLPVGPVVQALVSTGMQAVEAHPLTDTAWGVAVVCRRVNDEIEEIHAYLDPQRSPGPLSGRALLRLVDEHIVEGLVWRTQELRQKDTKRTLDAAAAARDAMAAERDAMRQERDDAVAATAKAQEAADARYAELEQRLADATAHSRKLDERLRGILSSPSYKAASSAVRLARQPRRLLGKRDS</sequence>
<reference evidence="4 5" key="1">
    <citation type="submission" date="2020-05" db="EMBL/GenBank/DDBJ databases">
        <title>Genome sequence of Kribbella sandramycini ATCC 39419.</title>
        <authorList>
            <person name="Maclea K.S."/>
            <person name="Fair J.L."/>
        </authorList>
    </citation>
    <scope>NUCLEOTIDE SEQUENCE [LARGE SCALE GENOMIC DNA]</scope>
    <source>
        <strain evidence="4 5">ATCC 39419</strain>
    </source>
</reference>
<feature type="region of interest" description="Disordered" evidence="2">
    <location>
        <begin position="240"/>
        <end position="263"/>
    </location>
</feature>
<dbReference type="Proteomes" id="UP000553957">
    <property type="component" value="Unassembled WGS sequence"/>
</dbReference>
<evidence type="ECO:0000256" key="2">
    <source>
        <dbReference type="SAM" id="MobiDB-lite"/>
    </source>
</evidence>
<accession>A0A7Y4L7R0</accession>
<dbReference type="Proteomes" id="UP000534306">
    <property type="component" value="Unassembled WGS sequence"/>
</dbReference>
<reference evidence="3 6" key="2">
    <citation type="submission" date="2020-08" db="EMBL/GenBank/DDBJ databases">
        <title>Sequencing the genomes of 1000 actinobacteria strains.</title>
        <authorList>
            <person name="Klenk H.-P."/>
        </authorList>
    </citation>
    <scope>NUCLEOTIDE SEQUENCE [LARGE SCALE GENOMIC DNA]</scope>
    <source>
        <strain evidence="3 6">DSM 15626</strain>
    </source>
</reference>
<evidence type="ECO:0000256" key="1">
    <source>
        <dbReference type="SAM" id="Coils"/>
    </source>
</evidence>
<proteinExistence type="predicted"/>
<feature type="compositionally biased region" description="Basic residues" evidence="2">
    <location>
        <begin position="252"/>
        <end position="263"/>
    </location>
</feature>
<comment type="caution">
    <text evidence="4">The sequence shown here is derived from an EMBL/GenBank/DDBJ whole genome shotgun (WGS) entry which is preliminary data.</text>
</comment>
<keyword evidence="1" id="KW-0175">Coiled coil</keyword>
<protein>
    <submittedName>
        <fullName evidence="4">Uncharacterized protein</fullName>
    </submittedName>
</protein>
<keyword evidence="5" id="KW-1185">Reference proteome</keyword>